<feature type="region of interest" description="Disordered" evidence="1">
    <location>
        <begin position="2480"/>
        <end position="2501"/>
    </location>
</feature>
<keyword evidence="4" id="KW-1185">Reference proteome</keyword>
<evidence type="ECO:0000256" key="1">
    <source>
        <dbReference type="SAM" id="MobiDB-lite"/>
    </source>
</evidence>
<dbReference type="SUPFAM" id="SSF49899">
    <property type="entry name" value="Concanavalin A-like lectins/glucanases"/>
    <property type="match status" value="1"/>
</dbReference>
<evidence type="ECO:0000313" key="3">
    <source>
        <dbReference type="EMBL" id="CDW72238.1"/>
    </source>
</evidence>
<feature type="transmembrane region" description="Helical" evidence="2">
    <location>
        <begin position="2833"/>
        <end position="2852"/>
    </location>
</feature>
<feature type="transmembrane region" description="Helical" evidence="2">
    <location>
        <begin position="2368"/>
        <end position="2387"/>
    </location>
</feature>
<feature type="region of interest" description="Disordered" evidence="1">
    <location>
        <begin position="2534"/>
        <end position="2602"/>
    </location>
</feature>
<feature type="region of interest" description="Disordered" evidence="1">
    <location>
        <begin position="2705"/>
        <end position="2770"/>
    </location>
</feature>
<dbReference type="EMBL" id="CCKQ01001134">
    <property type="protein sequence ID" value="CDW72238.1"/>
    <property type="molecule type" value="Genomic_DNA"/>
</dbReference>
<gene>
    <name evidence="3" type="primary">Contig10146.g10846</name>
    <name evidence="3" type="ORF">STYLEM_1195</name>
</gene>
<reference evidence="3 4" key="1">
    <citation type="submission" date="2014-06" db="EMBL/GenBank/DDBJ databases">
        <authorList>
            <person name="Swart Estienne"/>
        </authorList>
    </citation>
    <scope>NUCLEOTIDE SEQUENCE [LARGE SCALE GENOMIC DNA]</scope>
    <source>
        <strain evidence="3 4">130c</strain>
    </source>
</reference>
<proteinExistence type="predicted"/>
<dbReference type="Gene3D" id="2.60.120.200">
    <property type="match status" value="1"/>
</dbReference>
<feature type="transmembrane region" description="Helical" evidence="2">
    <location>
        <begin position="2399"/>
        <end position="2417"/>
    </location>
</feature>
<name>A0A077ZQP0_STYLE</name>
<feature type="compositionally biased region" description="Polar residues" evidence="1">
    <location>
        <begin position="2589"/>
        <end position="2602"/>
    </location>
</feature>
<feature type="compositionally biased region" description="Acidic residues" evidence="1">
    <location>
        <begin position="2751"/>
        <end position="2760"/>
    </location>
</feature>
<sequence>MHGSMEDLYFQIWAKYIDSDKIKSTLLTFIEPSNPLQKLLSFGYDYDKDNIVQLKLQVFDQVYQSNDKVLSDYQKNHIIVFDQWNSYQLYMNATKIIFNINDIQLAEMDIVDQDMIQRFLTTQVYDENKIIPQCELGVDNFNGYMRHVIIAYSFKDFKTYQDHYLHRFPSPLDTHIILYQSLEQNLGHQYWIDTNNIDSQISIQFDKQNEPDQICKCESDQSQSSNYLILSSKSFLDDHYLDNQQFKISISAIQFSFTINIHELLTVKEIDLFKHEGVFRILINQKLKLQFIISQTAYTFDMDENKNFNRSIFINSWMNYTLDINSQQLNLTLNDFTQQSPVKFSINIAKSDFDAILNSINQKESQILKFGVHNIQYYLLNLKYVLNKNTVVIDQSFSRDNFISTQQFESPQVSKQIPIVSGYFTNSMANFTSIGALFQQIRGPCNFSDESFGFDGIVCKDLRKYVGFNINQQSQGKGLVQNLMVSSNGQFTFETWFKFIDFVNSGQQNATIMTNYQYLTNPLIAIQIAYSNGYYVECNPYFQTKKIEGFLDSVVILSGDIRNQWVHMACISNNDLSVQQLKMILFNHKTQLEFSQIRTNSYTINLPNKNPIKTILGNNQDENSPFKGFIRETRVWGSIRQFDEIKKFRYQSLPLFERTQMFSQIQLNQGLGDRSIQLFSNLNDLDFYSFSKSTPISWVIDEDLTICPENTLYYQPTQCCLKDDYTIEILKIFTENQKGENQILLTAKLSYLLIPQRLSLDLFQFNWTLKNILNYEGNGSLEQHFKEVKQYIEQQNDQENINKITILEDMLDAKASYIIQAQISSKIRRYNRTLSSLYELKPECPIVEIQPIYNTNHIIRVHQKMSPQNLVLHLDIQDKCSVITTIKTIVWEQEQTGSYFDISSDNKSIQFTKLNWISQYLQLTVSIRYEQNGQIKTIGDYVSILLVSQPINLQLSPISQKIELPQSVLFDPSQTIFNVDYYDEQDIQYSLECPDVLFYEMEDKDNICQPDSKTGRVVLSPNDLKIIRNANYQFKFQISSNYLNYIDSKLINLQFYKIESHYCPDASMQQYTYFQKSQEIMLFQPSISLDCRTSLNYSETLVDHYVINRVIWIYDNQEDTFPYLSISQDGLIAYLKDDLRQKILPGYNNNVALKVLINDTWYNSSTWIVLQKSRVQIQIETNFQNNQVEFDQVMILNASKSYDSDYPDDPIEFKWQFSANPELNDQDFGLNDVLKLNPITRLKLNSYIGYYYSFAISASNSKYENSEDLLNLDIKFLKYDLENLRDDNCAPKVDYDTPTLIFSNQNGSDINFDVSIDSQQCQDLKVYQGIFVMFRSDQRDHYIGQQQQILWQSVLDLHINQTITLDFIYLFQTGPSKTDEYYDYIIKTLNIQKVASPLATNLNYKDELILIGQYEIIKIDASNTKDPDLQVQPNFSFNWGCPINFKCQQTGSSLQISKQMRIDGNQNAIGSEFTITLVISSNRKQISTQLQFKIVEQDFNKCIDMALEQTDNNIQIKRDQQFPSSIRLNTKLYCDQIKIDNIQWQSTDSVIKFWLADQDGLSMNIKSGLYLPKDRNEINMIVQLKYTWTDETDFQIKSITKKIEFVIKLLASDLKSVIKIQNQVIWPEIQNLFIDASQSIDPDNTNTNLICTWVCPSNLKNQDFCKGTTADSCILNLPQQSLTRSQINIEYEQILIQVQISDETGQRQQIQNISVTIISDSIATVLPLCNIISFKGDQFLIDDQMTLYPQCNYFTQSGYYSSEFLKLNYQWQISPMMQGIAKNDIYLRFNPFQLAKDLDDKIQRKLYINLTISTSDTKMAQNLSYSILKIFELPSLIDEQFSQGYVSVLPSQGYSMFSTFQLEIKGIILKNNQYFRLRVEKSDNTSQVILHKAQNYTYLVNFPKYTSKVYVDLINGQKTSSNNYSIYTMNVNVEISEFSVLTLQAFNQLVIPQLAREIQIYDYSDLAQIEIQLNTYYGLAIAISNVNIGLQTQYYDVLISRILLITQKLVYNYFDDNERLLLKSLLLKISSIAYGQMINSTNSELPMLKQMIFENFLHEDNLIKIQDSMTTSEIVNGYARSVANLIQKIWNDADQKLGLERIFYQIVTSNLVQGETLIFDDPMDQSSKLTLYRIKQLDIVSLSPLTQKSPIVSDLTTYTIYELASYNEAQFVLSGFRKNAELSSFENQNISQQVSRTQLKINLLDRYLEKIEVRDISGISIEFPLQNSLLKYLETTNQIDTSHNLLKCVSKSDDEISFNLNNTDVTMDFRKFQNGIVACNSSHLSVFDVVYLPLQILPADIDKREQRRDKISIFQTLPILNYVVPAIFFFFTLIMIVAGALMNNFDQKRPKRFYNKLSFIENIQKHSYLRLLGSMILLFNPFFNYIIKPNHYLSRPLRLMFIQCYFLGISAISIAIFEQRKDRIQIRDIFQYSFIMIICITLFRPLLQRMYFSLFYPQTLKNWRYETNLASEKRRMIGDDDQEDADFNGKQKRKSRNEDNSIRLENSMNRMIGEDYSSAIVRLEKNANSDDEVKGDEIINYRRNKTQVKTTTQSQELKKNNKNIKRKDSQKQSLKSSGGDIELQDFKPKTQQNSQKGSQESHLQENYLNEMNQIETFSPQHDNNNSIRDVNFPQIEQDQINGNHSSSEDIIIIDHEKQNKIQDQQDEEINVILDEDYMDKQQYEGGEVDQDNSIEIIDDNLEEEKQTSNVTNSFNNNNSNLVKAKKPKKRRRNADQQSKKPRKNHQRSLDDNEEIGDDIENQSNIDESTPSLEGIFDNFRQLQKEPVSPCRKVSGLLLVIIVLIGLIVIHIQMLDSLQENQFQNWFSCTLFTFIFQIFVVDTLIYAFVALRLKRKKNQMRKAGCFCLNRDKVLIVWPLGYFKFTELEIEVAKLKDFDEEYKLLIYV</sequence>
<protein>
    <submittedName>
        <fullName evidence="3">Uncharacterized protein</fullName>
    </submittedName>
</protein>
<keyword evidence="2" id="KW-1133">Transmembrane helix</keyword>
<evidence type="ECO:0000256" key="2">
    <source>
        <dbReference type="SAM" id="Phobius"/>
    </source>
</evidence>
<feature type="compositionally biased region" description="Basic residues" evidence="1">
    <location>
        <begin position="2723"/>
        <end position="2732"/>
    </location>
</feature>
<accession>A0A077ZQP0</accession>
<dbReference type="Proteomes" id="UP000039865">
    <property type="component" value="Unassembled WGS sequence"/>
</dbReference>
<keyword evidence="2" id="KW-0812">Transmembrane</keyword>
<dbReference type="InParanoid" id="A0A077ZQP0"/>
<organism evidence="3 4">
    <name type="scientific">Stylonychia lemnae</name>
    <name type="common">Ciliate</name>
    <dbReference type="NCBI Taxonomy" id="5949"/>
    <lineage>
        <taxon>Eukaryota</taxon>
        <taxon>Sar</taxon>
        <taxon>Alveolata</taxon>
        <taxon>Ciliophora</taxon>
        <taxon>Intramacronucleata</taxon>
        <taxon>Spirotrichea</taxon>
        <taxon>Stichotrichia</taxon>
        <taxon>Sporadotrichida</taxon>
        <taxon>Oxytrichidae</taxon>
        <taxon>Stylonychinae</taxon>
        <taxon>Stylonychia</taxon>
    </lineage>
</organism>
<dbReference type="InterPro" id="IPR013320">
    <property type="entry name" value="ConA-like_dom_sf"/>
</dbReference>
<feature type="compositionally biased region" description="Low complexity" evidence="1">
    <location>
        <begin position="2708"/>
        <end position="2720"/>
    </location>
</feature>
<keyword evidence="2" id="KW-0472">Membrane</keyword>
<evidence type="ECO:0000313" key="4">
    <source>
        <dbReference type="Proteomes" id="UP000039865"/>
    </source>
</evidence>
<feature type="transmembrane region" description="Helical" evidence="2">
    <location>
        <begin position="2793"/>
        <end position="2813"/>
    </location>
</feature>
<feature type="transmembrane region" description="Helical" evidence="2">
    <location>
        <begin position="2319"/>
        <end position="2342"/>
    </location>
</feature>